<comment type="pathway">
    <text evidence="3">Purine metabolism; IMP biosynthesis via de novo pathway; formate from 10-formyl-5,6,7,8-tetrahydrofolate: step 1/1.</text>
</comment>
<reference evidence="7" key="1">
    <citation type="journal article" date="2019" name="Int. J. Syst. Evol. Microbiol.">
        <title>The Global Catalogue of Microorganisms (GCM) 10K type strain sequencing project: providing services to taxonomists for standard genome sequencing and annotation.</title>
        <authorList>
            <consortium name="The Broad Institute Genomics Platform"/>
            <consortium name="The Broad Institute Genome Sequencing Center for Infectious Disease"/>
            <person name="Wu L."/>
            <person name="Ma J."/>
        </authorList>
    </citation>
    <scope>NUCLEOTIDE SEQUENCE [LARGE SCALE GENOMIC DNA]</scope>
    <source>
        <strain evidence="7">JCM 4855</strain>
    </source>
</reference>
<feature type="active site" evidence="3">
    <location>
        <position position="228"/>
    </location>
</feature>
<dbReference type="Proteomes" id="UP001596409">
    <property type="component" value="Unassembled WGS sequence"/>
</dbReference>
<accession>A0ABW2E802</accession>
<dbReference type="Gene3D" id="3.30.70.260">
    <property type="match status" value="1"/>
</dbReference>
<protein>
    <recommendedName>
        <fullName evidence="3 4">Formyltetrahydrofolate deformylase</fullName>
        <ecNumber evidence="3 4">3.5.1.10</ecNumber>
    </recommendedName>
    <alternativeName>
        <fullName evidence="3">Formyl-FH(4) hydrolase</fullName>
    </alternativeName>
</protein>
<keyword evidence="1 3" id="KW-0554">One-carbon metabolism</keyword>
<comment type="catalytic activity">
    <reaction evidence="3">
        <text>(6R)-10-formyltetrahydrofolate + H2O = (6S)-5,6,7,8-tetrahydrofolate + formate + H(+)</text>
        <dbReference type="Rhea" id="RHEA:19833"/>
        <dbReference type="ChEBI" id="CHEBI:15377"/>
        <dbReference type="ChEBI" id="CHEBI:15378"/>
        <dbReference type="ChEBI" id="CHEBI:15740"/>
        <dbReference type="ChEBI" id="CHEBI:57453"/>
        <dbReference type="ChEBI" id="CHEBI:195366"/>
        <dbReference type="EC" id="3.5.1.10"/>
    </reaction>
</comment>
<dbReference type="InterPro" id="IPR045865">
    <property type="entry name" value="ACT-like_dom_sf"/>
</dbReference>
<dbReference type="InterPro" id="IPR002376">
    <property type="entry name" value="Formyl_transf_N"/>
</dbReference>
<dbReference type="NCBIfam" id="TIGR00655">
    <property type="entry name" value="PurU"/>
    <property type="match status" value="1"/>
</dbReference>
<dbReference type="PANTHER" id="PTHR42706:SF1">
    <property type="entry name" value="FORMYLTETRAHYDROFOLATE DEFORMYLASE 2, MITOCHONDRIAL"/>
    <property type="match status" value="1"/>
</dbReference>
<dbReference type="EC" id="3.5.1.10" evidence="3 4"/>
<evidence type="ECO:0000256" key="3">
    <source>
        <dbReference type="HAMAP-Rule" id="MF_01927"/>
    </source>
</evidence>
<evidence type="ECO:0000256" key="2">
    <source>
        <dbReference type="ARBA" id="ARBA00022801"/>
    </source>
</evidence>
<dbReference type="HAMAP" id="MF_01927">
    <property type="entry name" value="PurU"/>
    <property type="match status" value="1"/>
</dbReference>
<proteinExistence type="inferred from homology"/>
<dbReference type="InterPro" id="IPR036477">
    <property type="entry name" value="Formyl_transf_N_sf"/>
</dbReference>
<dbReference type="PROSITE" id="PS51671">
    <property type="entry name" value="ACT"/>
    <property type="match status" value="1"/>
</dbReference>
<evidence type="ECO:0000313" key="7">
    <source>
        <dbReference type="Proteomes" id="UP001596409"/>
    </source>
</evidence>
<comment type="similarity">
    <text evidence="3">Belongs to the PurU family.</text>
</comment>
<dbReference type="InterPro" id="IPR041729">
    <property type="entry name" value="Formyl-FH4-Hydrolase_C"/>
</dbReference>
<dbReference type="SUPFAM" id="SSF53328">
    <property type="entry name" value="Formyltransferase"/>
    <property type="match status" value="1"/>
</dbReference>
<dbReference type="CDD" id="cd08648">
    <property type="entry name" value="FMT_core_Formyl-FH4-Hydrolase_C"/>
    <property type="match status" value="1"/>
</dbReference>
<dbReference type="RefSeq" id="WP_189875113.1">
    <property type="nucleotide sequence ID" value="NZ_BMWA01000016.1"/>
</dbReference>
<evidence type="ECO:0000259" key="5">
    <source>
        <dbReference type="PROSITE" id="PS51671"/>
    </source>
</evidence>
<feature type="domain" description="ACT" evidence="5">
    <location>
        <begin position="6"/>
        <end position="93"/>
    </location>
</feature>
<dbReference type="NCBIfam" id="NF004684">
    <property type="entry name" value="PRK06027.1"/>
    <property type="match status" value="1"/>
</dbReference>
<keyword evidence="2 3" id="KW-0378">Hydrolase</keyword>
<dbReference type="PRINTS" id="PR01575">
    <property type="entry name" value="FFH4HYDRLASE"/>
</dbReference>
<dbReference type="EMBL" id="JBHSYM010000057">
    <property type="protein sequence ID" value="MFC7014842.1"/>
    <property type="molecule type" value="Genomic_DNA"/>
</dbReference>
<evidence type="ECO:0000256" key="1">
    <source>
        <dbReference type="ARBA" id="ARBA00022563"/>
    </source>
</evidence>
<sequence>MTREFVLTLSCPERPGILHAVTSFLVRHGCDITEHQQFDDTDHGIVFLRTGFTALDAEITADRLRDTFAPVAAEFGMEWQLRDAALKPRVLVMVSKFDHCLADLLYRWRSGALDAEIVLVVSNHPDLQPLAAAQGVPFEHVPVTPDTKPRAEARLLALVEEHRIDLVVLARYMQVLSDDLCKRLEGRAINIHHSFLPSFAGAKPYHQAHRRGVKLVGATAHYVTADLDEGPIIEQEIIRVDHRAGPGRLVTVGRDAERLALARAVNWHCQGRILLHGNRTVVFS</sequence>
<comment type="function">
    <text evidence="3">Catalyzes the hydrolysis of 10-formyltetrahydrofolate (formyl-FH4) to formate and tetrahydrofolate (FH4).</text>
</comment>
<dbReference type="PANTHER" id="PTHR42706">
    <property type="entry name" value="FORMYLTETRAHYDROFOLATE DEFORMYLASE"/>
    <property type="match status" value="1"/>
</dbReference>
<evidence type="ECO:0000313" key="6">
    <source>
        <dbReference type="EMBL" id="MFC7014842.1"/>
    </source>
</evidence>
<dbReference type="InterPro" id="IPR002912">
    <property type="entry name" value="ACT_dom"/>
</dbReference>
<comment type="caution">
    <text evidence="6">The sequence shown here is derived from an EMBL/GenBank/DDBJ whole genome shotgun (WGS) entry which is preliminary data.</text>
</comment>
<name>A0ABW2E802_9ACTN</name>
<dbReference type="GO" id="GO:0008864">
    <property type="term" value="F:formyltetrahydrofolate deformylase activity"/>
    <property type="evidence" value="ECO:0007669"/>
    <property type="project" value="UniProtKB-EC"/>
</dbReference>
<dbReference type="Gene3D" id="3.40.50.170">
    <property type="entry name" value="Formyl transferase, N-terminal domain"/>
    <property type="match status" value="1"/>
</dbReference>
<dbReference type="InterPro" id="IPR044074">
    <property type="entry name" value="PurU_ACT"/>
</dbReference>
<organism evidence="6 7">
    <name type="scientific">Streptomyces viridiviolaceus</name>
    <dbReference type="NCBI Taxonomy" id="68282"/>
    <lineage>
        <taxon>Bacteria</taxon>
        <taxon>Bacillati</taxon>
        <taxon>Actinomycetota</taxon>
        <taxon>Actinomycetes</taxon>
        <taxon>Kitasatosporales</taxon>
        <taxon>Streptomycetaceae</taxon>
        <taxon>Streptomyces</taxon>
    </lineage>
</organism>
<gene>
    <name evidence="3 6" type="primary">purU</name>
    <name evidence="6" type="ORF">ACFQMH_24640</name>
</gene>
<dbReference type="InterPro" id="IPR004810">
    <property type="entry name" value="PurU"/>
</dbReference>
<keyword evidence="3" id="KW-0658">Purine biosynthesis</keyword>
<dbReference type="PIRSF" id="PIRSF036480">
    <property type="entry name" value="FormyFH4_hydr"/>
    <property type="match status" value="1"/>
</dbReference>
<evidence type="ECO:0000256" key="4">
    <source>
        <dbReference type="NCBIfam" id="TIGR00655"/>
    </source>
</evidence>
<dbReference type="SUPFAM" id="SSF55021">
    <property type="entry name" value="ACT-like"/>
    <property type="match status" value="1"/>
</dbReference>
<keyword evidence="7" id="KW-1185">Reference proteome</keyword>
<dbReference type="Pfam" id="PF00551">
    <property type="entry name" value="Formyl_trans_N"/>
    <property type="match status" value="1"/>
</dbReference>
<dbReference type="CDD" id="cd04875">
    <property type="entry name" value="ACT_F4HF-DF"/>
    <property type="match status" value="1"/>
</dbReference>